<feature type="compositionally biased region" description="Low complexity" evidence="3">
    <location>
        <begin position="1079"/>
        <end position="1099"/>
    </location>
</feature>
<evidence type="ECO:0000259" key="4">
    <source>
        <dbReference type="PROSITE" id="PS51319"/>
    </source>
</evidence>
<dbReference type="RefSeq" id="XP_028542711.1">
    <property type="nucleotide sequence ID" value="XM_028686910.1"/>
</dbReference>
<accession>A0A1Y1JH92</accession>
<feature type="region of interest" description="Disordered" evidence="3">
    <location>
        <begin position="85"/>
        <end position="145"/>
    </location>
</feature>
<comment type="subcellular location">
    <subcellularLocation>
        <location evidence="1">Nucleus</location>
    </subcellularLocation>
</comment>
<feature type="region of interest" description="Disordered" evidence="3">
    <location>
        <begin position="963"/>
        <end position="991"/>
    </location>
</feature>
<feature type="compositionally biased region" description="Polar residues" evidence="3">
    <location>
        <begin position="975"/>
        <end position="989"/>
    </location>
</feature>
<feature type="compositionally biased region" description="Polar residues" evidence="3">
    <location>
        <begin position="39"/>
        <end position="50"/>
    </location>
</feature>
<dbReference type="Gene3D" id="1.20.930.10">
    <property type="entry name" value="Conserved domain common to transcription factors TFIIS, elongin A, CRSP70"/>
    <property type="match status" value="1"/>
</dbReference>
<reference evidence="6" key="1">
    <citation type="submission" date="2017-04" db="EMBL/GenBank/DDBJ databases">
        <title>Plasmodium gonderi genome.</title>
        <authorList>
            <person name="Arisue N."/>
            <person name="Honma H."/>
            <person name="Kawai S."/>
            <person name="Tougan T."/>
            <person name="Tanabe K."/>
            <person name="Horii T."/>
        </authorList>
    </citation>
    <scope>NUCLEOTIDE SEQUENCE [LARGE SCALE GENOMIC DNA]</scope>
    <source>
        <strain evidence="6">ATCC 30045</strain>
    </source>
</reference>
<feature type="region of interest" description="Disordered" evidence="3">
    <location>
        <begin position="532"/>
        <end position="589"/>
    </location>
</feature>
<feature type="region of interest" description="Disordered" evidence="3">
    <location>
        <begin position="1"/>
        <end position="27"/>
    </location>
</feature>
<feature type="compositionally biased region" description="Basic and acidic residues" evidence="3">
    <location>
        <begin position="51"/>
        <end position="67"/>
    </location>
</feature>
<keyword evidence="1" id="KW-0539">Nucleus</keyword>
<proteinExistence type="predicted"/>
<dbReference type="OrthoDB" id="378545at2759"/>
<sequence length="1359" mass="157141">MEHISNELDSNRISPNKRKKYTRIKNAKTNLNNLKVNETTNVASAPLTSVQREKNKLDGKDETTESKIKKHKLKKANMLNAENETQTVIFDKENSETTGDLKNKQNGKKMVKQANKDKKEDSDKKDKTEGADTNAETEAEKKEKLKEARKIRKELKEKKNNPINISIDTIQEQIDNIYKEPTKDTKQIILELKNTLNIVDTSNGIKKIDGLNIHEIKTLDSWYFANKLKIIPCLFEDKPINVNLLNSLYCMEPSFRNKKGKIIIYLKFVKKKYEKSLKRGSQGKGQESDEDNSDQKDGDKGAKKYESLDKNKGRLEHCRDKIMSILYNNCENLKEKEYMKNIIEFMKNENSFINLKYYFDFLLNSSIDMYDVFLEEDGLLCIKLILQNIAKKKRMKKCTILLTHMLNLLKKLNITLDHLRDTLIGIPINFISRNKVDEKNDFNYTTDNENVRNMAKQLINEWKLIRDKALNDRDKNKGIKSMQDESRTQMEGNISSRDYMNSKMDISSDIKSKVETPGDAYKKVDTSADIKSKVETPDDVNSKVETPDDVNSKVETPDDVNSKVKTPDDVNSKVDTSEHTDTQTLQMKSKTMDCRPKDKLYDDVNDNGVKKSKSLNLKVDDKKSKMDLKDEKGGKSFSHLEQKNTINFSKVKDKIKSEKSKENKNIMLEIIDTLNEEYEKKKKRHQEYKKAKIEGKIKKYSALKNTSESSKNEKLINDIANISKSHLDNTLIKKMNLRDLPPPPPPPISILPPFHHDRINKKFPENKNSTMNNYNLNNTMKQNVNMMNNDMNYLKNKSGISYVPSGSSNQIHDEKYREVNNYKVQPKEKKLLGNNFNRMKDETFGKFHNKKRRNMSPRDSNPDGSSYQHMTKWGEHPTENPIHDYPYKGKKSSGSKTVQFVDEDPTVYSYDAPRLNRNKEKEIKNQMSDINNSIKDPFEYYCGNNYNERDINQREIHNLTNREGNNHKMANNNNTTSFYTSDNNTANSIDNRKEEDTLLSTFKNSFMNMLNFKNIPQEGDKMVESTMEKKLSVHASSILNDNANTPLSVLNQNLLKGSGNHTEERSLNKLSDANFDLYSRQNNNNNNNSNSNNSNIRNDNNNRDDDKFASSSSGDNAAHIKEKLNSALNEIFKNYKHFENVKINYQVAIKGNHYPPKMYEDSEMLKNDVIIKFNYNNLEKVPIYLIYNDISNVSPNIYKPKMININNNSSNLMPKEFNMLPLPQLFTPPNLNDLKLPPIIPIIPTLPSSQNIIPPIIFPYNSGPFNEQLDSMNNLPYNQMKSSTMEDKIDDGKLYKSFDEFLNIFDVDFRNILLKNTDLAKLLMSKPDVVKKMLKGPKYINEALCSLEEELKSWNRSSN</sequence>
<evidence type="ECO:0000256" key="2">
    <source>
        <dbReference type="SAM" id="Coils"/>
    </source>
</evidence>
<dbReference type="Proteomes" id="UP000195521">
    <property type="component" value="Unassembled WGS sequence"/>
</dbReference>
<dbReference type="SUPFAM" id="SSF47676">
    <property type="entry name" value="Conserved domain common to transcription factors TFIIS, elongin A, CRSP70"/>
    <property type="match status" value="1"/>
</dbReference>
<feature type="compositionally biased region" description="Basic residues" evidence="3">
    <location>
        <begin position="15"/>
        <end position="26"/>
    </location>
</feature>
<dbReference type="PROSITE" id="PS51319">
    <property type="entry name" value="TFIIS_N"/>
    <property type="match status" value="1"/>
</dbReference>
<feature type="compositionally biased region" description="Polar residues" evidence="3">
    <location>
        <begin position="857"/>
        <end position="869"/>
    </location>
</feature>
<dbReference type="OMA" id="PCLFEDK"/>
<feature type="compositionally biased region" description="Basic and acidic residues" evidence="3">
    <location>
        <begin position="872"/>
        <end position="887"/>
    </location>
</feature>
<feature type="region of interest" description="Disordered" evidence="3">
    <location>
        <begin position="39"/>
        <end position="70"/>
    </location>
</feature>
<feature type="region of interest" description="Disordered" evidence="3">
    <location>
        <begin position="850"/>
        <end position="896"/>
    </location>
</feature>
<keyword evidence="6" id="KW-1185">Reference proteome</keyword>
<dbReference type="EMBL" id="BDQF01000008">
    <property type="protein sequence ID" value="GAW80122.1"/>
    <property type="molecule type" value="Genomic_DNA"/>
</dbReference>
<feature type="domain" description="TFIIS N-terminal" evidence="4">
    <location>
        <begin position="383"/>
        <end position="469"/>
    </location>
</feature>
<evidence type="ECO:0000313" key="5">
    <source>
        <dbReference type="EMBL" id="GAW80122.1"/>
    </source>
</evidence>
<evidence type="ECO:0000313" key="6">
    <source>
        <dbReference type="Proteomes" id="UP000195521"/>
    </source>
</evidence>
<dbReference type="GO" id="GO:0005634">
    <property type="term" value="C:nucleus"/>
    <property type="evidence" value="ECO:0007669"/>
    <property type="project" value="UniProtKB-SubCell"/>
</dbReference>
<evidence type="ECO:0000256" key="1">
    <source>
        <dbReference type="PROSITE-ProRule" id="PRU00649"/>
    </source>
</evidence>
<comment type="caution">
    <text evidence="5">The sequence shown here is derived from an EMBL/GenBank/DDBJ whole genome shotgun (WGS) entry which is preliminary data.</text>
</comment>
<feature type="region of interest" description="Disordered" evidence="3">
    <location>
        <begin position="1077"/>
        <end position="1115"/>
    </location>
</feature>
<keyword evidence="2" id="KW-0175">Coiled coil</keyword>
<feature type="region of interest" description="Disordered" evidence="3">
    <location>
        <begin position="279"/>
        <end position="304"/>
    </location>
</feature>
<feature type="compositionally biased region" description="Basic and acidic residues" evidence="3">
    <location>
        <begin position="532"/>
        <end position="581"/>
    </location>
</feature>
<dbReference type="InterPro" id="IPR017923">
    <property type="entry name" value="TFIIS_N"/>
</dbReference>
<name>A0A1Y1JH92_PLAGO</name>
<gene>
    <name evidence="5" type="ORF">PGO_070370</name>
</gene>
<dbReference type="GeneID" id="39746835"/>
<feature type="compositionally biased region" description="Basic and acidic residues" evidence="3">
    <location>
        <begin position="1"/>
        <end position="10"/>
    </location>
</feature>
<dbReference type="Pfam" id="PF08711">
    <property type="entry name" value="Med26"/>
    <property type="match status" value="1"/>
</dbReference>
<feature type="compositionally biased region" description="Basic and acidic residues" evidence="3">
    <location>
        <begin position="293"/>
        <end position="304"/>
    </location>
</feature>
<evidence type="ECO:0000256" key="3">
    <source>
        <dbReference type="SAM" id="MobiDB-lite"/>
    </source>
</evidence>
<feature type="coiled-coil region" evidence="2">
    <location>
        <begin position="664"/>
        <end position="691"/>
    </location>
</feature>
<feature type="compositionally biased region" description="Basic and acidic residues" evidence="3">
    <location>
        <begin position="90"/>
        <end position="103"/>
    </location>
</feature>
<protein>
    <recommendedName>
        <fullName evidence="4">TFIIS N-terminal domain-containing protein</fullName>
    </recommendedName>
</protein>
<organism evidence="5 6">
    <name type="scientific">Plasmodium gonderi</name>
    <dbReference type="NCBI Taxonomy" id="77519"/>
    <lineage>
        <taxon>Eukaryota</taxon>
        <taxon>Sar</taxon>
        <taxon>Alveolata</taxon>
        <taxon>Apicomplexa</taxon>
        <taxon>Aconoidasida</taxon>
        <taxon>Haemosporida</taxon>
        <taxon>Plasmodiidae</taxon>
        <taxon>Plasmodium</taxon>
        <taxon>Plasmodium (Plasmodium)</taxon>
    </lineage>
</organism>
<dbReference type="InterPro" id="IPR035441">
    <property type="entry name" value="TFIIS/LEDGF_dom_sf"/>
</dbReference>
<feature type="compositionally biased region" description="Basic and acidic residues" evidence="3">
    <location>
        <begin position="114"/>
        <end position="130"/>
    </location>
</feature>